<dbReference type="AlphaFoldDB" id="A0A917I564"/>
<evidence type="ECO:0008006" key="4">
    <source>
        <dbReference type="Google" id="ProtNLM"/>
    </source>
</evidence>
<organism evidence="2 3">
    <name type="scientific">Alsobacter metallidurans</name>
    <dbReference type="NCBI Taxonomy" id="340221"/>
    <lineage>
        <taxon>Bacteria</taxon>
        <taxon>Pseudomonadati</taxon>
        <taxon>Pseudomonadota</taxon>
        <taxon>Alphaproteobacteria</taxon>
        <taxon>Hyphomicrobiales</taxon>
        <taxon>Alsobacteraceae</taxon>
        <taxon>Alsobacter</taxon>
    </lineage>
</organism>
<evidence type="ECO:0000256" key="1">
    <source>
        <dbReference type="SAM" id="MobiDB-lite"/>
    </source>
</evidence>
<evidence type="ECO:0000313" key="2">
    <source>
        <dbReference type="EMBL" id="GGH13765.1"/>
    </source>
</evidence>
<keyword evidence="3" id="KW-1185">Reference proteome</keyword>
<proteinExistence type="predicted"/>
<gene>
    <name evidence="2" type="ORF">GCM10007036_12610</name>
</gene>
<sequence length="369" mass="39013">MSSITPPELHGLLAIAREEGLDMKPVLLRVLTDLYISVPVHSSDEAAQFCEIGGTLAGQVDLDTALVVACKLAGYPGTPVEVGNAILARNDDASRILLADARWMPAHTQITYAAVGDRVMAAAVAARAHLDPDLVRLLLDRCDPLIDVTLAANTALRLPADILDVLLERARDEEALGAALLARGDLSGADRGVLFLAADKVARRQIIEDAERAASLSPRRRTAPSDEVVHSLETAALYDDGATFAQVLGLALGASPQKVRMLLADRSGEALGLALVALGVPDEVCTRIFMFRDPLVGHSTERVQALVELTRRVSPGAAERLVSAMLGLQPSKTRTAAYPPRGDAAERPRQPATPAAAAAPALPGQRRVS</sequence>
<reference evidence="2" key="2">
    <citation type="submission" date="2020-09" db="EMBL/GenBank/DDBJ databases">
        <authorList>
            <person name="Sun Q."/>
            <person name="Zhou Y."/>
        </authorList>
    </citation>
    <scope>NUCLEOTIDE SEQUENCE</scope>
    <source>
        <strain evidence="2">CGMCC 1.12214</strain>
    </source>
</reference>
<reference evidence="2" key="1">
    <citation type="journal article" date="2014" name="Int. J. Syst. Evol. Microbiol.">
        <title>Complete genome sequence of Corynebacterium casei LMG S-19264T (=DSM 44701T), isolated from a smear-ripened cheese.</title>
        <authorList>
            <consortium name="US DOE Joint Genome Institute (JGI-PGF)"/>
            <person name="Walter F."/>
            <person name="Albersmeier A."/>
            <person name="Kalinowski J."/>
            <person name="Ruckert C."/>
        </authorList>
    </citation>
    <scope>NUCLEOTIDE SEQUENCE</scope>
    <source>
        <strain evidence="2">CGMCC 1.12214</strain>
    </source>
</reference>
<evidence type="ECO:0000313" key="3">
    <source>
        <dbReference type="Proteomes" id="UP000603912"/>
    </source>
</evidence>
<dbReference type="RefSeq" id="WP_188516819.1">
    <property type="nucleotide sequence ID" value="NZ_BMES01000001.1"/>
</dbReference>
<dbReference type="Proteomes" id="UP000603912">
    <property type="component" value="Unassembled WGS sequence"/>
</dbReference>
<protein>
    <recommendedName>
        <fullName evidence="4">DUF2336 domain-containing protein</fullName>
    </recommendedName>
</protein>
<feature type="region of interest" description="Disordered" evidence="1">
    <location>
        <begin position="332"/>
        <end position="369"/>
    </location>
</feature>
<dbReference type="EMBL" id="BMES01000001">
    <property type="protein sequence ID" value="GGH13765.1"/>
    <property type="molecule type" value="Genomic_DNA"/>
</dbReference>
<name>A0A917I564_9HYPH</name>
<comment type="caution">
    <text evidence="2">The sequence shown here is derived from an EMBL/GenBank/DDBJ whole genome shotgun (WGS) entry which is preliminary data.</text>
</comment>
<accession>A0A917I564</accession>
<feature type="compositionally biased region" description="Low complexity" evidence="1">
    <location>
        <begin position="350"/>
        <end position="369"/>
    </location>
</feature>